<dbReference type="PANTHER" id="PTHR43480:SF1">
    <property type="entry name" value="ACYL-[ACYL-CARRIER-PROTEIN]--UDP-N-ACETYLGLUCOSAMINE O-ACYLTRANSFERASE, MITOCHONDRIAL-RELATED"/>
    <property type="match status" value="1"/>
</dbReference>
<evidence type="ECO:0000313" key="10">
    <source>
        <dbReference type="EMBL" id="HFM96993.1"/>
    </source>
</evidence>
<dbReference type="UniPathway" id="UPA00359">
    <property type="reaction ID" value="UER00477"/>
</dbReference>
<accession>A0A7C3PCS1</accession>
<dbReference type="Gene3D" id="1.20.1180.10">
    <property type="entry name" value="Udp N-acetylglucosamine O-acyltransferase, C-terminal domain"/>
    <property type="match status" value="1"/>
</dbReference>
<comment type="catalytic activity">
    <reaction evidence="8">
        <text>a (3R)-hydroxyacyl-[ACP] + UDP-N-acetyl-alpha-D-glucosamine = a UDP-3-O-[(3R)-3-hydroxyacyl]-N-acetyl-alpha-D-glucosamine + holo-[ACP]</text>
        <dbReference type="Rhea" id="RHEA:67812"/>
        <dbReference type="Rhea" id="RHEA-COMP:9685"/>
        <dbReference type="Rhea" id="RHEA-COMP:9945"/>
        <dbReference type="ChEBI" id="CHEBI:57705"/>
        <dbReference type="ChEBI" id="CHEBI:64479"/>
        <dbReference type="ChEBI" id="CHEBI:78827"/>
        <dbReference type="ChEBI" id="CHEBI:173225"/>
        <dbReference type="EC" id="2.3.1.129"/>
    </reaction>
</comment>
<proteinExistence type="inferred from homology"/>
<dbReference type="AlphaFoldDB" id="A0A7C3PCS1"/>
<feature type="domain" description="UDP N-acetylglucosamine O-acyltransferase C-terminal" evidence="9">
    <location>
        <begin position="176"/>
        <end position="256"/>
    </location>
</feature>
<keyword evidence="7 8" id="KW-0012">Acyltransferase</keyword>
<dbReference type="Pfam" id="PF13720">
    <property type="entry name" value="Acetyltransf_11"/>
    <property type="match status" value="1"/>
</dbReference>
<keyword evidence="1 8" id="KW-0963">Cytoplasm</keyword>
<dbReference type="GO" id="GO:0016020">
    <property type="term" value="C:membrane"/>
    <property type="evidence" value="ECO:0007669"/>
    <property type="project" value="GOC"/>
</dbReference>
<comment type="function">
    <text evidence="8">Involved in the biosynthesis of lipid A, a phosphorylated glycolipid that anchors the lipopolysaccharide to the outer membrane of the cell.</text>
</comment>
<dbReference type="InterPro" id="IPR018357">
    <property type="entry name" value="Hexapep_transf_CS"/>
</dbReference>
<keyword evidence="4 8" id="KW-0808">Transferase</keyword>
<dbReference type="NCBIfam" id="TIGR01852">
    <property type="entry name" value="lipid_A_lpxA"/>
    <property type="match status" value="1"/>
</dbReference>
<dbReference type="CDD" id="cd03351">
    <property type="entry name" value="LbH_UDP-GlcNAc_AT"/>
    <property type="match status" value="1"/>
</dbReference>
<evidence type="ECO:0000256" key="5">
    <source>
        <dbReference type="ARBA" id="ARBA00022737"/>
    </source>
</evidence>
<evidence type="ECO:0000256" key="8">
    <source>
        <dbReference type="HAMAP-Rule" id="MF_00387"/>
    </source>
</evidence>
<evidence type="ECO:0000256" key="7">
    <source>
        <dbReference type="ARBA" id="ARBA00023315"/>
    </source>
</evidence>
<sequence length="275" mass="29532">MPTLIHPTAVIAPGAELHPTVQVGAYAVIGAKVVVGAGTVIGSHAILDGSTQIGARNQIFPGAVIGVEPQDMKYDGADTRVVIGDDNCIREYVTIHRATGEGEVTSIGNNNLLMAYTHVGHNCVIEDHVIITNSVALAGHIHIESRARIGGVVGVHQFVHIGRHSMIGGMSRIDRDVPPYMLIEGNPSRVRSLNAVGLKRAGLAEPASGNAYQLLKKAFRILYRSGLTLNEAIDQIALLPENEHIRHLQAFMRQTQQPGRRGAIPVKLRGTRSED</sequence>
<dbReference type="SUPFAM" id="SSF51161">
    <property type="entry name" value="Trimeric LpxA-like enzymes"/>
    <property type="match status" value="1"/>
</dbReference>
<evidence type="ECO:0000256" key="4">
    <source>
        <dbReference type="ARBA" id="ARBA00022679"/>
    </source>
</evidence>
<dbReference type="InterPro" id="IPR011004">
    <property type="entry name" value="Trimer_LpxA-like_sf"/>
</dbReference>
<comment type="pathway">
    <text evidence="8">Glycolipid biosynthesis; lipid IV(A) biosynthesis; lipid IV(A) from (3R)-3-hydroxytetradecanoyl-[acyl-carrier-protein] and UDP-N-acetyl-alpha-D-glucosamine: step 1/6.</text>
</comment>
<dbReference type="EMBL" id="DSRU01000049">
    <property type="protein sequence ID" value="HFM96993.1"/>
    <property type="molecule type" value="Genomic_DNA"/>
</dbReference>
<name>A0A7C3PCS1_9CYAN</name>
<dbReference type="InterPro" id="IPR037157">
    <property type="entry name" value="Acetyltransf_C_sf"/>
</dbReference>
<dbReference type="PANTHER" id="PTHR43480">
    <property type="entry name" value="ACYL-[ACYL-CARRIER-PROTEIN]--UDP-N-ACETYLGLUCOSAMINE O-ACYLTRANSFERASE"/>
    <property type="match status" value="1"/>
</dbReference>
<dbReference type="PROSITE" id="PS00101">
    <property type="entry name" value="HEXAPEP_TRANSFERASES"/>
    <property type="match status" value="1"/>
</dbReference>
<keyword evidence="5 8" id="KW-0677">Repeat</keyword>
<organism evidence="10">
    <name type="scientific">Oscillatoriales cyanobacterium SpSt-418</name>
    <dbReference type="NCBI Taxonomy" id="2282169"/>
    <lineage>
        <taxon>Bacteria</taxon>
        <taxon>Bacillati</taxon>
        <taxon>Cyanobacteriota</taxon>
        <taxon>Cyanophyceae</taxon>
        <taxon>Oscillatoriophycideae</taxon>
        <taxon>Oscillatoriales</taxon>
    </lineage>
</organism>
<reference evidence="10" key="1">
    <citation type="journal article" date="2020" name="mSystems">
        <title>Genome- and Community-Level Interaction Insights into Carbon Utilization and Element Cycling Functions of Hydrothermarchaeota in Hydrothermal Sediment.</title>
        <authorList>
            <person name="Zhou Z."/>
            <person name="Liu Y."/>
            <person name="Xu W."/>
            <person name="Pan J."/>
            <person name="Luo Z.H."/>
            <person name="Li M."/>
        </authorList>
    </citation>
    <scope>NUCLEOTIDE SEQUENCE [LARGE SCALE GENOMIC DNA]</scope>
    <source>
        <strain evidence="10">SpSt-418</strain>
    </source>
</reference>
<dbReference type="NCBIfam" id="NF003657">
    <property type="entry name" value="PRK05289.1"/>
    <property type="match status" value="1"/>
</dbReference>
<dbReference type="EC" id="2.3.1.129" evidence="8"/>
<dbReference type="HAMAP" id="MF_00387">
    <property type="entry name" value="LpxA"/>
    <property type="match status" value="1"/>
</dbReference>
<keyword evidence="3 8" id="KW-0441">Lipid A biosynthesis</keyword>
<keyword evidence="2 8" id="KW-0444">Lipid biosynthesis</keyword>
<gene>
    <name evidence="8" type="primary">lpxA</name>
    <name evidence="10" type="ORF">ENR64_04350</name>
</gene>
<comment type="similarity">
    <text evidence="8">Belongs to the transferase hexapeptide repeat family. LpxA subfamily.</text>
</comment>
<comment type="caution">
    <text evidence="10">The sequence shown here is derived from an EMBL/GenBank/DDBJ whole genome shotgun (WGS) entry which is preliminary data.</text>
</comment>
<dbReference type="GO" id="GO:0009245">
    <property type="term" value="P:lipid A biosynthetic process"/>
    <property type="evidence" value="ECO:0007669"/>
    <property type="project" value="UniProtKB-UniRule"/>
</dbReference>
<comment type="subunit">
    <text evidence="8">Homotrimer.</text>
</comment>
<evidence type="ECO:0000256" key="2">
    <source>
        <dbReference type="ARBA" id="ARBA00022516"/>
    </source>
</evidence>
<protein>
    <recommendedName>
        <fullName evidence="8">Acyl-[acyl-carrier-protein]--UDP-N-acetylglucosamine O-acyltransferase</fullName>
        <shortName evidence="8">UDP-N-acetylglucosamine acyltransferase</shortName>
        <ecNumber evidence="8">2.3.1.129</ecNumber>
    </recommendedName>
</protein>
<evidence type="ECO:0000259" key="9">
    <source>
        <dbReference type="Pfam" id="PF13720"/>
    </source>
</evidence>
<dbReference type="InterPro" id="IPR010137">
    <property type="entry name" value="Lipid_A_LpxA"/>
</dbReference>
<dbReference type="PIRSF" id="PIRSF000456">
    <property type="entry name" value="UDP-GlcNAc_acltr"/>
    <property type="match status" value="1"/>
</dbReference>
<dbReference type="GO" id="GO:0043886">
    <property type="term" value="F:structural constituent of carboxysome shell"/>
    <property type="evidence" value="ECO:0007669"/>
    <property type="project" value="UniProtKB-ARBA"/>
</dbReference>
<dbReference type="InterPro" id="IPR029098">
    <property type="entry name" value="Acetyltransf_C"/>
</dbReference>
<dbReference type="GO" id="GO:0031470">
    <property type="term" value="C:carboxysome"/>
    <property type="evidence" value="ECO:0007669"/>
    <property type="project" value="UniProtKB-ARBA"/>
</dbReference>
<comment type="subcellular location">
    <subcellularLocation>
        <location evidence="8">Cytoplasm</location>
    </subcellularLocation>
</comment>
<evidence type="ECO:0000256" key="1">
    <source>
        <dbReference type="ARBA" id="ARBA00022490"/>
    </source>
</evidence>
<dbReference type="InterPro" id="IPR001451">
    <property type="entry name" value="Hexapep"/>
</dbReference>
<dbReference type="Gene3D" id="2.160.10.10">
    <property type="entry name" value="Hexapeptide repeat proteins"/>
    <property type="match status" value="1"/>
</dbReference>
<keyword evidence="6 8" id="KW-0443">Lipid metabolism</keyword>
<evidence type="ECO:0000256" key="3">
    <source>
        <dbReference type="ARBA" id="ARBA00022556"/>
    </source>
</evidence>
<evidence type="ECO:0000256" key="6">
    <source>
        <dbReference type="ARBA" id="ARBA00023098"/>
    </source>
</evidence>
<dbReference type="GO" id="GO:0008780">
    <property type="term" value="F:acyl-[acyl-carrier-protein]-UDP-N-acetylglucosamine O-acyltransferase activity"/>
    <property type="evidence" value="ECO:0007669"/>
    <property type="project" value="UniProtKB-UniRule"/>
</dbReference>
<dbReference type="GO" id="GO:0005737">
    <property type="term" value="C:cytoplasm"/>
    <property type="evidence" value="ECO:0007669"/>
    <property type="project" value="UniProtKB-SubCell"/>
</dbReference>
<dbReference type="Pfam" id="PF00132">
    <property type="entry name" value="Hexapep"/>
    <property type="match status" value="1"/>
</dbReference>